<dbReference type="Proteomes" id="UP000261174">
    <property type="component" value="Unassembled WGS sequence"/>
</dbReference>
<name>A0A3E1NYW4_9BACT</name>
<dbReference type="AlphaFoldDB" id="A0A3E1NYW4"/>
<evidence type="ECO:0000256" key="6">
    <source>
        <dbReference type="ARBA" id="ARBA00023136"/>
    </source>
</evidence>
<dbReference type="SUPFAM" id="SSF103473">
    <property type="entry name" value="MFS general substrate transporter"/>
    <property type="match status" value="1"/>
</dbReference>
<feature type="transmembrane region" description="Helical" evidence="7">
    <location>
        <begin position="47"/>
        <end position="68"/>
    </location>
</feature>
<reference evidence="8 9" key="1">
    <citation type="submission" date="2018-08" db="EMBL/GenBank/DDBJ databases">
        <title>Chitinophaga sp. K20C18050901, a novel bacterium isolated from forest soil.</title>
        <authorList>
            <person name="Wang C."/>
        </authorList>
    </citation>
    <scope>NUCLEOTIDE SEQUENCE [LARGE SCALE GENOMIC DNA]</scope>
    <source>
        <strain evidence="8 9">K20C18050901</strain>
    </source>
</reference>
<evidence type="ECO:0000256" key="2">
    <source>
        <dbReference type="ARBA" id="ARBA00022448"/>
    </source>
</evidence>
<proteinExistence type="predicted"/>
<evidence type="ECO:0000313" key="8">
    <source>
        <dbReference type="EMBL" id="RFM33110.1"/>
    </source>
</evidence>
<dbReference type="InterPro" id="IPR010290">
    <property type="entry name" value="TM_effector"/>
</dbReference>
<dbReference type="PANTHER" id="PTHR23513:SF11">
    <property type="entry name" value="STAPHYLOFERRIN A TRANSPORTER"/>
    <property type="match status" value="1"/>
</dbReference>
<keyword evidence="3" id="KW-1003">Cell membrane</keyword>
<accession>A0A3E1NYW4</accession>
<dbReference type="PANTHER" id="PTHR23513">
    <property type="entry name" value="INTEGRAL MEMBRANE EFFLUX PROTEIN-RELATED"/>
    <property type="match status" value="1"/>
</dbReference>
<comment type="caution">
    <text evidence="8">The sequence shown here is derived from an EMBL/GenBank/DDBJ whole genome shotgun (WGS) entry which is preliminary data.</text>
</comment>
<feature type="transmembrane region" description="Helical" evidence="7">
    <location>
        <begin position="226"/>
        <end position="248"/>
    </location>
</feature>
<feature type="transmembrane region" description="Helical" evidence="7">
    <location>
        <begin position="17"/>
        <end position="41"/>
    </location>
</feature>
<dbReference type="RefSeq" id="WP_116854962.1">
    <property type="nucleotide sequence ID" value="NZ_QTJV01000007.1"/>
</dbReference>
<feature type="transmembrane region" description="Helical" evidence="7">
    <location>
        <begin position="380"/>
        <end position="398"/>
    </location>
</feature>
<feature type="transmembrane region" description="Helical" evidence="7">
    <location>
        <begin position="314"/>
        <end position="336"/>
    </location>
</feature>
<protein>
    <submittedName>
        <fullName evidence="8">MFS transporter</fullName>
    </submittedName>
</protein>
<keyword evidence="5 7" id="KW-1133">Transmembrane helix</keyword>
<dbReference type="InterPro" id="IPR036259">
    <property type="entry name" value="MFS_trans_sf"/>
</dbReference>
<feature type="transmembrane region" description="Helical" evidence="7">
    <location>
        <begin position="287"/>
        <end position="308"/>
    </location>
</feature>
<evidence type="ECO:0000313" key="9">
    <source>
        <dbReference type="Proteomes" id="UP000261174"/>
    </source>
</evidence>
<dbReference type="CDD" id="cd06173">
    <property type="entry name" value="MFS_MefA_like"/>
    <property type="match status" value="1"/>
</dbReference>
<dbReference type="GO" id="GO:0005886">
    <property type="term" value="C:plasma membrane"/>
    <property type="evidence" value="ECO:0007669"/>
    <property type="project" value="UniProtKB-SubCell"/>
</dbReference>
<evidence type="ECO:0000256" key="5">
    <source>
        <dbReference type="ARBA" id="ARBA00022989"/>
    </source>
</evidence>
<evidence type="ECO:0000256" key="7">
    <source>
        <dbReference type="SAM" id="Phobius"/>
    </source>
</evidence>
<dbReference type="Pfam" id="PF05977">
    <property type="entry name" value="MFS_3"/>
    <property type="match status" value="1"/>
</dbReference>
<feature type="transmembrane region" description="Helical" evidence="7">
    <location>
        <begin position="80"/>
        <end position="104"/>
    </location>
</feature>
<keyword evidence="9" id="KW-1185">Reference proteome</keyword>
<keyword evidence="2" id="KW-0813">Transport</keyword>
<evidence type="ECO:0000256" key="4">
    <source>
        <dbReference type="ARBA" id="ARBA00022692"/>
    </source>
</evidence>
<evidence type="ECO:0000256" key="1">
    <source>
        <dbReference type="ARBA" id="ARBA00004651"/>
    </source>
</evidence>
<gene>
    <name evidence="8" type="ORF">DXN04_18940</name>
</gene>
<sequence length="403" mass="44084">MESAGIFRSLKYRNFRLYFTGQCISLIGTWMQRLAVSWMVWRITESAFILGLVGFLGLIPSLVLSPYAGAYADRHDRFKILFRSQVASMLQSGALALIILLGWYNMPAILVLSFAQGIINAFDTTSRQSLVVAFIDDKKDLPNAIALNSTMVNLARILGPAVAGVILSAWGEGICFLVDFLTFIAVLISLMLMRLPAAVPQKHTASIWEGFREGYRYLRNHRDIRSVILMLAIINILVTPYSTLAPVFASHVYNGNATTFSWFGTCTGFGALCVAVYMAALKPGRDLLKIIVIAGLTFAVSVCCFSLSRSLPLALFFVALAGGGMMAQIAATNTYVQTHVEDRMRSRVIGYYVMAFQGMLPVGNLITGTIAHQLGAKHTVTIQSIAGAVCVALFAWYTRGGKE</sequence>
<comment type="subcellular location">
    <subcellularLocation>
        <location evidence="1">Cell membrane</location>
        <topology evidence="1">Multi-pass membrane protein</topology>
    </subcellularLocation>
</comment>
<keyword evidence="6 7" id="KW-0472">Membrane</keyword>
<evidence type="ECO:0000256" key="3">
    <source>
        <dbReference type="ARBA" id="ARBA00022475"/>
    </source>
</evidence>
<feature type="transmembrane region" description="Helical" evidence="7">
    <location>
        <begin position="161"/>
        <end position="192"/>
    </location>
</feature>
<dbReference type="OrthoDB" id="9775268at2"/>
<feature type="transmembrane region" description="Helical" evidence="7">
    <location>
        <begin position="348"/>
        <end position="374"/>
    </location>
</feature>
<dbReference type="Gene3D" id="1.20.1250.20">
    <property type="entry name" value="MFS general substrate transporter like domains"/>
    <property type="match status" value="1"/>
</dbReference>
<keyword evidence="4 7" id="KW-0812">Transmembrane</keyword>
<feature type="transmembrane region" description="Helical" evidence="7">
    <location>
        <begin position="260"/>
        <end position="280"/>
    </location>
</feature>
<organism evidence="8 9">
    <name type="scientific">Chitinophaga silvisoli</name>
    <dbReference type="NCBI Taxonomy" id="2291814"/>
    <lineage>
        <taxon>Bacteria</taxon>
        <taxon>Pseudomonadati</taxon>
        <taxon>Bacteroidota</taxon>
        <taxon>Chitinophagia</taxon>
        <taxon>Chitinophagales</taxon>
        <taxon>Chitinophagaceae</taxon>
        <taxon>Chitinophaga</taxon>
    </lineage>
</organism>
<dbReference type="EMBL" id="QTJV01000007">
    <property type="protein sequence ID" value="RFM33110.1"/>
    <property type="molecule type" value="Genomic_DNA"/>
</dbReference>